<dbReference type="EMBL" id="JAAOYM010000001">
    <property type="protein sequence ID" value="NIJ10326.1"/>
    <property type="molecule type" value="Genomic_DNA"/>
</dbReference>
<dbReference type="Proteomes" id="UP000545493">
    <property type="component" value="Unassembled WGS sequence"/>
</dbReference>
<reference evidence="1 2" key="1">
    <citation type="submission" date="2020-03" db="EMBL/GenBank/DDBJ databases">
        <title>Sequencing the genomes of 1000 actinobacteria strains.</title>
        <authorList>
            <person name="Klenk H.-P."/>
        </authorList>
    </citation>
    <scope>NUCLEOTIDE SEQUENCE [LARGE SCALE GENOMIC DNA]</scope>
    <source>
        <strain evidence="1 2">DSM 45685</strain>
    </source>
</reference>
<dbReference type="PROSITE" id="PS00086">
    <property type="entry name" value="CYTOCHROME_P450"/>
    <property type="match status" value="1"/>
</dbReference>
<gene>
    <name evidence="1" type="ORF">FHU38_000670</name>
</gene>
<keyword evidence="2" id="KW-1185">Reference proteome</keyword>
<dbReference type="AlphaFoldDB" id="A0A7X5ULQ2"/>
<dbReference type="GO" id="GO:0004497">
    <property type="term" value="F:monooxygenase activity"/>
    <property type="evidence" value="ECO:0007669"/>
    <property type="project" value="InterPro"/>
</dbReference>
<dbReference type="RefSeq" id="WP_167166365.1">
    <property type="nucleotide sequence ID" value="NZ_JAAOYM010000001.1"/>
</dbReference>
<sequence>MLTVTDPARVYAILTDPRYTVPAVADAAGSGVAWLRANVARFATPRRHRRLRALAEAELATVAPGALRSAACAWRGGRTGPVPLLAEALGLPVAAEDVAVVARHYQPHTGVPPGEADNAMSRLAVACRGGYGDGDERTAARIGLLVQAYEPTNLLAERAVRRGGSAPVAEVLAAEAPVRETRRFTPTGEPVVLDLAAAALPFGAGAHACPGWAHAVALAEGMVEGTAQEGEGR</sequence>
<dbReference type="GO" id="GO:0005506">
    <property type="term" value="F:iron ion binding"/>
    <property type="evidence" value="ECO:0007669"/>
    <property type="project" value="InterPro"/>
</dbReference>
<name>A0A7X5ULQ2_9PSEU</name>
<comment type="caution">
    <text evidence="1">The sequence shown here is derived from an EMBL/GenBank/DDBJ whole genome shotgun (WGS) entry which is preliminary data.</text>
</comment>
<dbReference type="SUPFAM" id="SSF48264">
    <property type="entry name" value="Cytochrome P450"/>
    <property type="match status" value="1"/>
</dbReference>
<dbReference type="InterPro" id="IPR017972">
    <property type="entry name" value="Cyt_P450_CS"/>
</dbReference>
<dbReference type="GO" id="GO:0020037">
    <property type="term" value="F:heme binding"/>
    <property type="evidence" value="ECO:0007669"/>
    <property type="project" value="InterPro"/>
</dbReference>
<protein>
    <recommendedName>
        <fullName evidence="3">Cytochrome P450</fullName>
    </recommendedName>
</protein>
<accession>A0A7X5ULQ2</accession>
<evidence type="ECO:0000313" key="1">
    <source>
        <dbReference type="EMBL" id="NIJ10326.1"/>
    </source>
</evidence>
<organism evidence="1 2">
    <name type="scientific">Saccharomonospora amisosensis</name>
    <dbReference type="NCBI Taxonomy" id="1128677"/>
    <lineage>
        <taxon>Bacteria</taxon>
        <taxon>Bacillati</taxon>
        <taxon>Actinomycetota</taxon>
        <taxon>Actinomycetes</taxon>
        <taxon>Pseudonocardiales</taxon>
        <taxon>Pseudonocardiaceae</taxon>
        <taxon>Saccharomonospora</taxon>
    </lineage>
</organism>
<proteinExistence type="predicted"/>
<evidence type="ECO:0008006" key="3">
    <source>
        <dbReference type="Google" id="ProtNLM"/>
    </source>
</evidence>
<dbReference type="GO" id="GO:0016705">
    <property type="term" value="F:oxidoreductase activity, acting on paired donors, with incorporation or reduction of molecular oxygen"/>
    <property type="evidence" value="ECO:0007669"/>
    <property type="project" value="InterPro"/>
</dbReference>
<evidence type="ECO:0000313" key="2">
    <source>
        <dbReference type="Proteomes" id="UP000545493"/>
    </source>
</evidence>
<dbReference type="InterPro" id="IPR036396">
    <property type="entry name" value="Cyt_P450_sf"/>
</dbReference>